<evidence type="ECO:0000313" key="2">
    <source>
        <dbReference type="EMBL" id="RYU11994.1"/>
    </source>
</evidence>
<accession>A0A4Q5J0U6</accession>
<comment type="caution">
    <text evidence="2">The sequence shown here is derived from an EMBL/GenBank/DDBJ whole genome shotgun (WGS) entry which is preliminary data.</text>
</comment>
<dbReference type="InterPro" id="IPR037401">
    <property type="entry name" value="SnoaL-like"/>
</dbReference>
<feature type="domain" description="SnoaL-like" evidence="1">
    <location>
        <begin position="11"/>
        <end position="122"/>
    </location>
</feature>
<dbReference type="Pfam" id="PF12680">
    <property type="entry name" value="SnoaL_2"/>
    <property type="match status" value="1"/>
</dbReference>
<organism evidence="2 3">
    <name type="scientific">Nocardioides iriomotensis</name>
    <dbReference type="NCBI Taxonomy" id="715784"/>
    <lineage>
        <taxon>Bacteria</taxon>
        <taxon>Bacillati</taxon>
        <taxon>Actinomycetota</taxon>
        <taxon>Actinomycetes</taxon>
        <taxon>Propionibacteriales</taxon>
        <taxon>Nocardioidaceae</taxon>
        <taxon>Nocardioides</taxon>
    </lineage>
</organism>
<dbReference type="InterPro" id="IPR009959">
    <property type="entry name" value="Cyclase_SnoaL-like"/>
</dbReference>
<sequence>MGQPRDLMNRATEAVLTGDLAALRDIYAPDVVATTPDEGELHGIDRFIEWNQSFVGSFTDREYVPLLEHETADCAIDQGDFVGTNTEPMTLPDGQTVPPTGKQVRVRAADVATVRDGRIVRHDFYFDQLDLLVQLGLMEAPAGTTTT</sequence>
<dbReference type="GO" id="GO:0030638">
    <property type="term" value="P:polyketide metabolic process"/>
    <property type="evidence" value="ECO:0007669"/>
    <property type="project" value="InterPro"/>
</dbReference>
<dbReference type="SUPFAM" id="SSF54427">
    <property type="entry name" value="NTF2-like"/>
    <property type="match status" value="1"/>
</dbReference>
<dbReference type="InterPro" id="IPR032710">
    <property type="entry name" value="NTF2-like_dom_sf"/>
</dbReference>
<dbReference type="OrthoDB" id="4539871at2"/>
<dbReference type="PANTHER" id="PTHR38436:SF1">
    <property type="entry name" value="ESTER CYCLASE"/>
    <property type="match status" value="1"/>
</dbReference>
<reference evidence="2 3" key="1">
    <citation type="submission" date="2019-01" db="EMBL/GenBank/DDBJ databases">
        <title>Nocardioides guangzhouensis sp. nov., an actinobacterium isolated from soil.</title>
        <authorList>
            <person name="Fu Y."/>
            <person name="Cai Y."/>
            <person name="Lin Z."/>
            <person name="Chen P."/>
        </authorList>
    </citation>
    <scope>NUCLEOTIDE SEQUENCE [LARGE SCALE GENOMIC DNA]</scope>
    <source>
        <strain evidence="2 3">NBRC 105384</strain>
    </source>
</reference>
<dbReference type="AlphaFoldDB" id="A0A4Q5J0U6"/>
<name>A0A4Q5J0U6_9ACTN</name>
<evidence type="ECO:0000313" key="3">
    <source>
        <dbReference type="Proteomes" id="UP000291189"/>
    </source>
</evidence>
<proteinExistence type="predicted"/>
<dbReference type="RefSeq" id="WP_129987582.1">
    <property type="nucleotide sequence ID" value="NZ_SDPU01000022.1"/>
</dbReference>
<dbReference type="Proteomes" id="UP000291189">
    <property type="component" value="Unassembled WGS sequence"/>
</dbReference>
<gene>
    <name evidence="2" type="ORF">ETU37_12120</name>
</gene>
<dbReference type="Gene3D" id="3.10.450.50">
    <property type="match status" value="1"/>
</dbReference>
<protein>
    <submittedName>
        <fullName evidence="2">DUF4440 domain-containing protein</fullName>
    </submittedName>
</protein>
<dbReference type="PANTHER" id="PTHR38436">
    <property type="entry name" value="POLYKETIDE CYCLASE SNOAL-LIKE DOMAIN"/>
    <property type="match status" value="1"/>
</dbReference>
<dbReference type="EMBL" id="SDPU01000022">
    <property type="protein sequence ID" value="RYU11994.1"/>
    <property type="molecule type" value="Genomic_DNA"/>
</dbReference>
<keyword evidence="3" id="KW-1185">Reference proteome</keyword>
<evidence type="ECO:0000259" key="1">
    <source>
        <dbReference type="Pfam" id="PF12680"/>
    </source>
</evidence>